<feature type="region of interest" description="Disordered" evidence="1">
    <location>
        <begin position="28"/>
        <end position="49"/>
    </location>
</feature>
<dbReference type="RefSeq" id="WP_184300869.1">
    <property type="nucleotide sequence ID" value="NZ_JACHXU010000001.1"/>
</dbReference>
<evidence type="ECO:0000256" key="1">
    <source>
        <dbReference type="SAM" id="MobiDB-lite"/>
    </source>
</evidence>
<dbReference type="Proteomes" id="UP000536179">
    <property type="component" value="Unassembled WGS sequence"/>
</dbReference>
<comment type="caution">
    <text evidence="4">The sequence shown here is derived from an EMBL/GenBank/DDBJ whole genome shotgun (WGS) entry which is preliminary data.</text>
</comment>
<evidence type="ECO:0000259" key="3">
    <source>
        <dbReference type="Pfam" id="PF06439"/>
    </source>
</evidence>
<dbReference type="InterPro" id="IPR010496">
    <property type="entry name" value="AL/BT2_dom"/>
</dbReference>
<dbReference type="Gene3D" id="2.60.120.560">
    <property type="entry name" value="Exo-inulinase, domain 1"/>
    <property type="match status" value="1"/>
</dbReference>
<protein>
    <recommendedName>
        <fullName evidence="3">3-keto-alpha-glucoside-1,2-lyase/3-keto-2-hydroxy-glucal hydratase domain-containing protein</fullName>
    </recommendedName>
</protein>
<name>A0A7W5H2W3_9BACT</name>
<feature type="signal peptide" evidence="2">
    <location>
        <begin position="1"/>
        <end position="28"/>
    </location>
</feature>
<keyword evidence="5" id="KW-1185">Reference proteome</keyword>
<dbReference type="AlphaFoldDB" id="A0A7W5H2W3"/>
<reference evidence="4 5" key="1">
    <citation type="submission" date="2020-08" db="EMBL/GenBank/DDBJ databases">
        <title>Genomic Encyclopedia of Type Strains, Phase III (KMG-III): the genomes of soil and plant-associated and newly described type strains.</title>
        <authorList>
            <person name="Whitman W."/>
        </authorList>
    </citation>
    <scope>NUCLEOTIDE SEQUENCE [LARGE SCALE GENOMIC DNA]</scope>
    <source>
        <strain evidence="4 5">CECT 8075</strain>
    </source>
</reference>
<keyword evidence="2" id="KW-0732">Signal</keyword>
<sequence>MHQILTRSLLFAALLVASTLSFHTQSMAQETDTQTAQENTNASAADADHARSLQGGTVTTLFDGKSLDGWRGRDDLWSVEDGMIVGKTTDEAPISKNTFLILNDEVEGDFELSLQFKIENGNSGIQYHSRVLDEDEFVVSGYQADIDAANQFAGILYEEKGRGILALRGQSVVVSETGKKQVETFADAAELGNGIHPGEWNDYRVVVRGNQLEHFINETQTMKLTDNQTEKARHSGVIALQLHKGPAMTIRLKHITLRQWK</sequence>
<feature type="compositionally biased region" description="Polar residues" evidence="1">
    <location>
        <begin position="28"/>
        <end position="43"/>
    </location>
</feature>
<evidence type="ECO:0000313" key="4">
    <source>
        <dbReference type="EMBL" id="MBB3204622.1"/>
    </source>
</evidence>
<evidence type="ECO:0000256" key="2">
    <source>
        <dbReference type="SAM" id="SignalP"/>
    </source>
</evidence>
<gene>
    <name evidence="4" type="ORF">FHS27_000386</name>
</gene>
<accession>A0A7W5H2W3</accession>
<organism evidence="4 5">
    <name type="scientific">Aporhodopirellula rubra</name>
    <dbReference type="NCBI Taxonomy" id="980271"/>
    <lineage>
        <taxon>Bacteria</taxon>
        <taxon>Pseudomonadati</taxon>
        <taxon>Planctomycetota</taxon>
        <taxon>Planctomycetia</taxon>
        <taxon>Pirellulales</taxon>
        <taxon>Pirellulaceae</taxon>
        <taxon>Aporhodopirellula</taxon>
    </lineage>
</organism>
<feature type="domain" description="3-keto-alpha-glucoside-1,2-lyase/3-keto-2-hydroxy-glucal hydratase" evidence="3">
    <location>
        <begin position="59"/>
        <end position="258"/>
    </location>
</feature>
<dbReference type="Pfam" id="PF06439">
    <property type="entry name" value="3keto-disac_hyd"/>
    <property type="match status" value="1"/>
</dbReference>
<dbReference type="EMBL" id="JACHXU010000001">
    <property type="protein sequence ID" value="MBB3204622.1"/>
    <property type="molecule type" value="Genomic_DNA"/>
</dbReference>
<proteinExistence type="predicted"/>
<dbReference type="GO" id="GO:0016787">
    <property type="term" value="F:hydrolase activity"/>
    <property type="evidence" value="ECO:0007669"/>
    <property type="project" value="InterPro"/>
</dbReference>
<feature type="chain" id="PRO_5031210624" description="3-keto-alpha-glucoside-1,2-lyase/3-keto-2-hydroxy-glucal hydratase domain-containing protein" evidence="2">
    <location>
        <begin position="29"/>
        <end position="261"/>
    </location>
</feature>
<evidence type="ECO:0000313" key="5">
    <source>
        <dbReference type="Proteomes" id="UP000536179"/>
    </source>
</evidence>